<feature type="transmembrane region" description="Helical" evidence="2">
    <location>
        <begin position="1542"/>
        <end position="1562"/>
    </location>
</feature>
<organism evidence="3 4">
    <name type="scientific">Magallana gigas</name>
    <name type="common">Pacific oyster</name>
    <name type="synonym">Crassostrea gigas</name>
    <dbReference type="NCBI Taxonomy" id="29159"/>
    <lineage>
        <taxon>Eukaryota</taxon>
        <taxon>Metazoa</taxon>
        <taxon>Spiralia</taxon>
        <taxon>Lophotrochozoa</taxon>
        <taxon>Mollusca</taxon>
        <taxon>Bivalvia</taxon>
        <taxon>Autobranchia</taxon>
        <taxon>Pteriomorphia</taxon>
        <taxon>Ostreida</taxon>
        <taxon>Ostreoidea</taxon>
        <taxon>Ostreidae</taxon>
        <taxon>Magallana</taxon>
    </lineage>
</organism>
<feature type="transmembrane region" description="Helical" evidence="2">
    <location>
        <begin position="1347"/>
        <end position="1366"/>
    </location>
</feature>
<feature type="transmembrane region" description="Helical" evidence="2">
    <location>
        <begin position="290"/>
        <end position="309"/>
    </location>
</feature>
<evidence type="ECO:0000256" key="1">
    <source>
        <dbReference type="SAM" id="MobiDB-lite"/>
    </source>
</evidence>
<feature type="transmembrane region" description="Helical" evidence="2">
    <location>
        <begin position="2392"/>
        <end position="2413"/>
    </location>
</feature>
<feature type="transmembrane region" description="Helical" evidence="2">
    <location>
        <begin position="14"/>
        <end position="39"/>
    </location>
</feature>
<feature type="transmembrane region" description="Helical" evidence="2">
    <location>
        <begin position="101"/>
        <end position="122"/>
    </location>
</feature>
<protein>
    <submittedName>
        <fullName evidence="3">Uncharacterized protein</fullName>
    </submittedName>
</protein>
<feature type="region of interest" description="Disordered" evidence="1">
    <location>
        <begin position="2555"/>
        <end position="2615"/>
    </location>
</feature>
<keyword evidence="2" id="KW-0812">Transmembrane</keyword>
<feature type="compositionally biased region" description="Polar residues" evidence="1">
    <location>
        <begin position="2555"/>
        <end position="2586"/>
    </location>
</feature>
<feature type="transmembrane region" description="Helical" evidence="2">
    <location>
        <begin position="2420"/>
        <end position="2442"/>
    </location>
</feature>
<feature type="transmembrane region" description="Helical" evidence="2">
    <location>
        <begin position="59"/>
        <end position="81"/>
    </location>
</feature>
<keyword evidence="4" id="KW-1185">Reference proteome</keyword>
<feature type="transmembrane region" description="Helical" evidence="2">
    <location>
        <begin position="321"/>
        <end position="349"/>
    </location>
</feature>
<evidence type="ECO:0000313" key="4">
    <source>
        <dbReference type="Proteomes" id="UP000005408"/>
    </source>
</evidence>
<feature type="transmembrane region" description="Helical" evidence="2">
    <location>
        <begin position="2280"/>
        <end position="2304"/>
    </location>
</feature>
<feature type="transmembrane region" description="Helical" evidence="2">
    <location>
        <begin position="979"/>
        <end position="1004"/>
    </location>
</feature>
<feature type="transmembrane region" description="Helical" evidence="2">
    <location>
        <begin position="2127"/>
        <end position="2152"/>
    </location>
</feature>
<feature type="transmembrane region" description="Helical" evidence="2">
    <location>
        <begin position="2213"/>
        <end position="2234"/>
    </location>
</feature>
<feature type="transmembrane region" description="Helical" evidence="2">
    <location>
        <begin position="706"/>
        <end position="728"/>
    </location>
</feature>
<feature type="transmembrane region" description="Helical" evidence="2">
    <location>
        <begin position="2182"/>
        <end position="2206"/>
    </location>
</feature>
<feature type="transmembrane region" description="Helical" evidence="2">
    <location>
        <begin position="509"/>
        <end position="538"/>
    </location>
</feature>
<feature type="transmembrane region" description="Helical" evidence="2">
    <location>
        <begin position="1451"/>
        <end position="1476"/>
    </location>
</feature>
<feature type="transmembrane region" description="Helical" evidence="2">
    <location>
        <begin position="1968"/>
        <end position="1988"/>
    </location>
</feature>
<evidence type="ECO:0000256" key="2">
    <source>
        <dbReference type="SAM" id="Phobius"/>
    </source>
</evidence>
<feature type="transmembrane region" description="Helical" evidence="2">
    <location>
        <begin position="2487"/>
        <end position="2509"/>
    </location>
</feature>
<dbReference type="EnsemblMetazoa" id="G5742.1">
    <property type="protein sequence ID" value="G5742.1:cds"/>
    <property type="gene ID" value="G5742"/>
</dbReference>
<reference evidence="3" key="1">
    <citation type="submission" date="2022-08" db="UniProtKB">
        <authorList>
            <consortium name="EnsemblMetazoa"/>
        </authorList>
    </citation>
    <scope>IDENTIFICATION</scope>
    <source>
        <strain evidence="3">05x7-T-G4-1.051#20</strain>
    </source>
</reference>
<feature type="transmembrane region" description="Helical" evidence="2">
    <location>
        <begin position="1030"/>
        <end position="1058"/>
    </location>
</feature>
<feature type="transmembrane region" description="Helical" evidence="2">
    <location>
        <begin position="637"/>
        <end position="658"/>
    </location>
</feature>
<dbReference type="Proteomes" id="UP000005408">
    <property type="component" value="Unassembled WGS sequence"/>
</dbReference>
<keyword evidence="2" id="KW-0472">Membrane</keyword>
<feature type="transmembrane region" description="Helical" evidence="2">
    <location>
        <begin position="387"/>
        <end position="411"/>
    </location>
</feature>
<feature type="transmembrane region" description="Helical" evidence="2">
    <location>
        <begin position="550"/>
        <end position="575"/>
    </location>
</feature>
<feature type="transmembrane region" description="Helical" evidence="2">
    <location>
        <begin position="1908"/>
        <end position="1934"/>
    </location>
</feature>
<feature type="transmembrane region" description="Helical" evidence="2">
    <location>
        <begin position="1496"/>
        <end position="1521"/>
    </location>
</feature>
<accession>A0A8W8NL65</accession>
<feature type="transmembrane region" description="Helical" evidence="2">
    <location>
        <begin position="238"/>
        <end position="259"/>
    </location>
</feature>
<feature type="transmembrane region" description="Helical" evidence="2">
    <location>
        <begin position="1631"/>
        <end position="1659"/>
    </location>
</feature>
<feature type="transmembrane region" description="Helical" evidence="2">
    <location>
        <begin position="1700"/>
        <end position="1722"/>
    </location>
</feature>
<feature type="transmembrane region" description="Helical" evidence="2">
    <location>
        <begin position="1752"/>
        <end position="1771"/>
    </location>
</feature>
<feature type="transmembrane region" description="Helical" evidence="2">
    <location>
        <begin position="464"/>
        <end position="489"/>
    </location>
</feature>
<feature type="transmembrane region" description="Helical" evidence="2">
    <location>
        <begin position="1269"/>
        <end position="1290"/>
    </location>
</feature>
<feature type="transmembrane region" description="Helical" evidence="2">
    <location>
        <begin position="1065"/>
        <end position="1094"/>
    </location>
</feature>
<feature type="transmembrane region" description="Helical" evidence="2">
    <location>
        <begin position="868"/>
        <end position="889"/>
    </location>
</feature>
<feature type="transmembrane region" description="Helical" evidence="2">
    <location>
        <begin position="1240"/>
        <end position="1262"/>
    </location>
</feature>
<feature type="transmembrane region" description="Helical" evidence="2">
    <location>
        <begin position="1783"/>
        <end position="1808"/>
    </location>
</feature>
<keyword evidence="2" id="KW-1133">Transmembrane helix</keyword>
<feature type="transmembrane region" description="Helical" evidence="2">
    <location>
        <begin position="838"/>
        <end position="861"/>
    </location>
</feature>
<feature type="transmembrane region" description="Helical" evidence="2">
    <location>
        <begin position="168"/>
        <end position="190"/>
    </location>
</feature>
<feature type="transmembrane region" description="Helical" evidence="2">
    <location>
        <begin position="2334"/>
        <end position="2359"/>
    </location>
</feature>
<name>A0A8W8NL65_MAGGI</name>
<feature type="transmembrane region" description="Helical" evidence="2">
    <location>
        <begin position="758"/>
        <end position="776"/>
    </location>
</feature>
<feature type="transmembrane region" description="Helical" evidence="2">
    <location>
        <begin position="2060"/>
        <end position="2084"/>
    </location>
</feature>
<sequence>MGSISYPWTSCKNLSTLIVSCALLIRVLSIGYVIVGIGILSKTPLIRCLSTLNDCKLGIFPLGAFFIWLILALTPAVIVNVTNSSITYLGICKRRNHYLQISTVISILNLIWFIILIGLWSWQINEVNVSECCGVERTPTPPGSTSSSTECHFCFDVFLNILHTYGRIYIAALILNCITEIIMIVGTSYLHGFYAILLKSPSVKTFDSKELHKLRNGAIVSMCLSLKENWKRNKLSSFFGYMSMFSLVIDGTIILAIFFSRIAYQDVTLTKGFNQISGPNNMNMGSIKDGLLVATVCEMVWSILAKALSLGGVRLKKRWLFVLYIVSEIITMLVECVILIFGCLLIRALYCCFWRDSSECSEYTYPTTTVSMIPYQFVCDSWNNGALFLWTSTGILIFHIILKVVVFVLSVKILRRFSRTRVGIDVENKSFSKETNPQPSFEAEHTQKGNMRYIKNPWALCKQLSTLIVSCSLIVRVLSIGYVIGGFVVKLQDPLLKYNVILELNRCNLGIFPLGSFINALIFAPTPAVIVNVLNSVITYLGIYKRRNHYLQISTIISLLILIWYVVLTGLWSWLIGEVYYDVKECYKIKWEYHNIDELSCCGIDTSIYMYPLPGCLFSVGCFDIISTKINTYGSSYIAVFVVNCVTEIVMIAGINYFHGFHALLFKTTSTKYINSREIHKLRNGVIVSMCLSLKENWTRNKLPSFFGYLSLFSLAIDGTMILAILLVRYNYYDITLTDGFYQISGGNDINMGYTKDALLITAMCVLLWSVLAKALSLGGMRLKKRWLFVLVVCIVTSDRVYKGFFSATTTQSNLAQIKNDSVGFFNDLLLKTKKYPVIAAVVGISIIICILWSEVFLILLQFVSLSLVSLLLRLVYCCLFASNCVFSYDDLEENLCTNEERIWERVMLQSWLMFVFGLMCIVLQIISVIFGYKYFKKSADGYLGIFKGVVELFRSMFYTVTHNRYINEKKMPNYNKTYGMYSIISVISLVLEMAFIVCLYAYYFTEGDSSFLLDGLGRFSHHLYNIESLYRAVSITILVIVPLATSLRISAFAWFWFRKSKISFYTILIFIPVWTLGEIVVLCYTSYILLLAYECNDSDFFSFSKPRPSRSTICTGFGSKLYVQSGLMAAYLVIHIILDFFLLNTMDAMHPYIIKYGDGKRFSVHLFNKAIAQLKQQTVMQRTFFIIHAISLVLNLTFWIGLILMGLIPGYIPNGFLDIISRIQISFGSTDLESAVLGVMYSLIAVVPLFEASHVVGLVGLFKQNKVILWIFIISVFAFCISDLVYLLFASEIAHFRTCVCKKGTNCIEYNLLTTEQNSTGYNLTLTKNEQNIVCGDLFLNSSSVLLAYILLTVIIHVVVEFLAIKILKGFGKTRVGIDDENINLHRGTNPQPSFKIEQNKVSNETTEENLSNQSITKNENIVPESEINVPSNMRDMRFIRNPWARCKNLSILIVSCTLMIRVLSIGYVIGSFLIRFQDPFLGYTGINLLNWCNLGVFPLGSFINALLFSLIPAFIVNLFNSAIIHIGIYKRRKSFLQISTTISLLILIWYVVLIGLWSWLVGEVYYGIKRSFVSVYSRDPNNWNKYGQSLKCCGADNRIASGNDGCYLVSADACFDVFSNTINTYGSSFIAVLVVNCLAEIIMIVGISCLHGFYAVLFKSTSAKNMDSKEIHKLKNSAIGSGCLSLKEKWTRNKMSTCFGYTTVIFLVIDGTMAIAILLLRYNYYDITLTGEFYQASGGNNMNMGYTKDALLITAICVLLWSVLAKAMYFGGMCLNKRWIFVLHIAFEITVLLVECIIFIFAVILMKAMYCCLWKDTSGCSEYTYFTTVSPIIGICESWGNAARFLWTSTLILVVHIVLKVLFIIASDKVYKRYFLTTKTSLPESKLSKNDSVGFFKDALLKTKRYPAVATVVVISIVLCIVNSVYLCGLLVVRYGYSSYPFIEVADALNAINLGSLNMSTNRDNGFIICIASLSFSFLLQLGKFVSITWKSHKSTLLILWLELLVIILQLICLSLVAVSLKLVYCCLDMSNCVFSFDNQLLCDNEQNLWGRFTLQSWLMFGFSILCTVLQISSIISGYRYFKQSDDGHLGIFKGISELFKNIIHTFSNNRYINEKKMPNYNKTYAFYCILSTTSLALELVFVVSVYAYYFTEGDSSYLIDGLNRFTYYRYYMGSLYKGVIITTLTIIPLAASLRIAAFIWFGFRKSKIPLYTIVVFISIWTLGEVTVLSYVSYLLRLAYGCIGSDSFTFSNVFWRPDRNNVCSSFNPKLFVQSGLTVAYLVTHVILDICILITLDGLHPYIVGYEDGRRFSARLFYKTITELKKQTHLQRFYFALLNISLVLNFAFWIGLILMGLIPGYIHTPTGFLNTISRIAISFGSIDMESALLGVLYSLIAVVPLFGANHVIGIIASLKHNGIMLWVFIISLLLCCIADMVYLAFSSDIVNFRLCFCEKGTHCTEYNLTAIENEHQNVCGDLFSNSSSVLLAYIVLTLIVHIIGLCLGIKFLRGIRRTRVGIDGKDNNLLKETHLELSINQEQGGVPNQRIGEHLSTQSHAENHGNASESENAGPTNESIKEMSSSQNIKESEESVAEYGNTVPPNKMTEDNLSSLNITGSNQAENTVQNIETIVQYESSSEVLENNESVIDNLKEDVNNTGQDQPLIKN</sequence>
<evidence type="ECO:0000313" key="3">
    <source>
        <dbReference type="EnsemblMetazoa" id="G5742.1:cds"/>
    </source>
</evidence>
<feature type="transmembrane region" description="Helical" evidence="2">
    <location>
        <begin position="1185"/>
        <end position="1209"/>
    </location>
</feature>
<feature type="transmembrane region" description="Helical" evidence="2">
    <location>
        <begin position="1847"/>
        <end position="1868"/>
    </location>
</feature>
<feature type="transmembrane region" description="Helical" evidence="2">
    <location>
        <begin position="1122"/>
        <end position="1144"/>
    </location>
</feature>
<feature type="transmembrane region" description="Helical" evidence="2">
    <location>
        <begin position="2000"/>
        <end position="2023"/>
    </location>
</feature>
<feature type="transmembrane region" description="Helical" evidence="2">
    <location>
        <begin position="909"/>
        <end position="933"/>
    </location>
</feature>
<proteinExistence type="predicted"/>